<organism evidence="1 2">
    <name type="scientific">Artomyces pyxidatus</name>
    <dbReference type="NCBI Taxonomy" id="48021"/>
    <lineage>
        <taxon>Eukaryota</taxon>
        <taxon>Fungi</taxon>
        <taxon>Dikarya</taxon>
        <taxon>Basidiomycota</taxon>
        <taxon>Agaricomycotina</taxon>
        <taxon>Agaricomycetes</taxon>
        <taxon>Russulales</taxon>
        <taxon>Auriscalpiaceae</taxon>
        <taxon>Artomyces</taxon>
    </lineage>
</organism>
<gene>
    <name evidence="1" type="ORF">BV25DRAFT_1828173</name>
</gene>
<evidence type="ECO:0000313" key="2">
    <source>
        <dbReference type="Proteomes" id="UP000814140"/>
    </source>
</evidence>
<reference evidence="1" key="2">
    <citation type="journal article" date="2022" name="New Phytol.">
        <title>Evolutionary transition to the ectomycorrhizal habit in the genomes of a hyperdiverse lineage of mushroom-forming fungi.</title>
        <authorList>
            <person name="Looney B."/>
            <person name="Miyauchi S."/>
            <person name="Morin E."/>
            <person name="Drula E."/>
            <person name="Courty P.E."/>
            <person name="Kohler A."/>
            <person name="Kuo A."/>
            <person name="LaButti K."/>
            <person name="Pangilinan J."/>
            <person name="Lipzen A."/>
            <person name="Riley R."/>
            <person name="Andreopoulos W."/>
            <person name="He G."/>
            <person name="Johnson J."/>
            <person name="Nolan M."/>
            <person name="Tritt A."/>
            <person name="Barry K.W."/>
            <person name="Grigoriev I.V."/>
            <person name="Nagy L.G."/>
            <person name="Hibbett D."/>
            <person name="Henrissat B."/>
            <person name="Matheny P.B."/>
            <person name="Labbe J."/>
            <person name="Martin F.M."/>
        </authorList>
    </citation>
    <scope>NUCLEOTIDE SEQUENCE</scope>
    <source>
        <strain evidence="1">HHB10654</strain>
    </source>
</reference>
<reference evidence="1" key="1">
    <citation type="submission" date="2021-03" db="EMBL/GenBank/DDBJ databases">
        <authorList>
            <consortium name="DOE Joint Genome Institute"/>
            <person name="Ahrendt S."/>
            <person name="Looney B.P."/>
            <person name="Miyauchi S."/>
            <person name="Morin E."/>
            <person name="Drula E."/>
            <person name="Courty P.E."/>
            <person name="Chicoki N."/>
            <person name="Fauchery L."/>
            <person name="Kohler A."/>
            <person name="Kuo A."/>
            <person name="Labutti K."/>
            <person name="Pangilinan J."/>
            <person name="Lipzen A."/>
            <person name="Riley R."/>
            <person name="Andreopoulos W."/>
            <person name="He G."/>
            <person name="Johnson J."/>
            <person name="Barry K.W."/>
            <person name="Grigoriev I.V."/>
            <person name="Nagy L."/>
            <person name="Hibbett D."/>
            <person name="Henrissat B."/>
            <person name="Matheny P.B."/>
            <person name="Labbe J."/>
            <person name="Martin F."/>
        </authorList>
    </citation>
    <scope>NUCLEOTIDE SEQUENCE</scope>
    <source>
        <strain evidence="1">HHB10654</strain>
    </source>
</reference>
<keyword evidence="2" id="KW-1185">Reference proteome</keyword>
<sequence>MLGLRNEILQQGTFAPRAHLEGIDLPKNFQLPSLQKVGQDAVKLAKIKREGGPEEIQSVFMTSTAKTRGKGIPMTEPERYNVLLPDLFRFGYFAHTSDVPDSLLEDVIFVLKMFIRVMEESSEDQLRAMGHILPNQKLEVGKYFILTNARYKLCVHLLKPKIDRPREAIPFLKISVETDSERLTAKGKVPWVENPFLFSLYAEALVFAGEYAEAKPMLGRVLEAAERKKDLNFGGTIIRTRIHLAQVLLQLGEEPEAQKEHTEYAVKFLRKNPKILSIQDLMQILTRTDQPTHPVLEAIGGLTWLEERRNTARADERQAKQCRNCGIREPQKTLFRCAQCQHIYYCSKECQKANWKMHKESCKETAQSRERAEILKAINPDKGRKAADWIEWRNAPHEANTFALAHALGVRRDPSRGRTHILLRQVEYVPRAKDIRYRFRVSACGVYRIADILTDIEKLMGLDPGEGREYIDGLLEELDNSSVGTDKVPLLDLTTGTGIETWLGSMAIHVDKLRAMPYDPDWRKIMNRGVISDQLKLVSGAKDVEHVFD</sequence>
<dbReference type="EMBL" id="MU277221">
    <property type="protein sequence ID" value="KAI0060082.1"/>
    <property type="molecule type" value="Genomic_DNA"/>
</dbReference>
<proteinExistence type="predicted"/>
<name>A0ACB8SV63_9AGAM</name>
<dbReference type="Proteomes" id="UP000814140">
    <property type="component" value="Unassembled WGS sequence"/>
</dbReference>
<comment type="caution">
    <text evidence="1">The sequence shown here is derived from an EMBL/GenBank/DDBJ whole genome shotgun (WGS) entry which is preliminary data.</text>
</comment>
<evidence type="ECO:0000313" key="1">
    <source>
        <dbReference type="EMBL" id="KAI0060082.1"/>
    </source>
</evidence>
<protein>
    <submittedName>
        <fullName evidence="1">Uncharacterized protein</fullName>
    </submittedName>
</protein>
<accession>A0ACB8SV63</accession>